<feature type="transmembrane region" description="Helical" evidence="1">
    <location>
        <begin position="102"/>
        <end position="121"/>
    </location>
</feature>
<feature type="transmembrane region" description="Helical" evidence="1">
    <location>
        <begin position="18"/>
        <end position="39"/>
    </location>
</feature>
<organism evidence="2 3">
    <name type="scientific">Apolygus lucorum</name>
    <name type="common">Small green plant bug</name>
    <name type="synonym">Lygocoris lucorum</name>
    <dbReference type="NCBI Taxonomy" id="248454"/>
    <lineage>
        <taxon>Eukaryota</taxon>
        <taxon>Metazoa</taxon>
        <taxon>Ecdysozoa</taxon>
        <taxon>Arthropoda</taxon>
        <taxon>Hexapoda</taxon>
        <taxon>Insecta</taxon>
        <taxon>Pterygota</taxon>
        <taxon>Neoptera</taxon>
        <taxon>Paraneoptera</taxon>
        <taxon>Hemiptera</taxon>
        <taxon>Heteroptera</taxon>
        <taxon>Panheteroptera</taxon>
        <taxon>Cimicomorpha</taxon>
        <taxon>Miridae</taxon>
        <taxon>Mirini</taxon>
        <taxon>Apolygus</taxon>
    </lineage>
</organism>
<keyword evidence="1" id="KW-1133">Transmembrane helix</keyword>
<dbReference type="EMBL" id="WIXP02000004">
    <property type="protein sequence ID" value="KAF6212060.1"/>
    <property type="molecule type" value="Genomic_DNA"/>
</dbReference>
<dbReference type="Proteomes" id="UP000466442">
    <property type="component" value="Unassembled WGS sequence"/>
</dbReference>
<comment type="caution">
    <text evidence="2">The sequence shown here is derived from an EMBL/GenBank/DDBJ whole genome shotgun (WGS) entry which is preliminary data.</text>
</comment>
<sequence length="160" mass="18726">MTEYNFCDIRDERGQRCYLLEMSSMLGTVLLGLCVMAIFQSDAEKVTQPKGFKLSFYHTRKTTPQLIQLFEEAMKDAGLDVMGTTLEVMREKMVKNGSYFKAYYLNQLGMNCYILFEVIMFQGTHMKMKLYKVKSYGDLHNRSGIGMLFQIFERHNYHTN</sequence>
<dbReference type="AlphaFoldDB" id="A0A8S9XSS1"/>
<evidence type="ECO:0000313" key="2">
    <source>
        <dbReference type="EMBL" id="KAF6212060.1"/>
    </source>
</evidence>
<keyword evidence="1" id="KW-0812">Transmembrane</keyword>
<gene>
    <name evidence="2" type="ORF">GE061_012578</name>
</gene>
<name>A0A8S9XSS1_APOLU</name>
<evidence type="ECO:0000313" key="3">
    <source>
        <dbReference type="Proteomes" id="UP000466442"/>
    </source>
</evidence>
<protein>
    <submittedName>
        <fullName evidence="2">Uncharacterized protein</fullName>
    </submittedName>
</protein>
<keyword evidence="1" id="KW-0472">Membrane</keyword>
<evidence type="ECO:0000256" key="1">
    <source>
        <dbReference type="SAM" id="Phobius"/>
    </source>
</evidence>
<accession>A0A8S9XSS1</accession>
<proteinExistence type="predicted"/>
<keyword evidence="3" id="KW-1185">Reference proteome</keyword>
<reference evidence="2" key="1">
    <citation type="journal article" date="2021" name="Mol. Ecol. Resour.">
        <title>Apolygus lucorum genome provides insights into omnivorousness and mesophyll feeding.</title>
        <authorList>
            <person name="Liu Y."/>
            <person name="Liu H."/>
            <person name="Wang H."/>
            <person name="Huang T."/>
            <person name="Liu B."/>
            <person name="Yang B."/>
            <person name="Yin L."/>
            <person name="Li B."/>
            <person name="Zhang Y."/>
            <person name="Zhang S."/>
            <person name="Jiang F."/>
            <person name="Zhang X."/>
            <person name="Ren Y."/>
            <person name="Wang B."/>
            <person name="Wang S."/>
            <person name="Lu Y."/>
            <person name="Wu K."/>
            <person name="Fan W."/>
            <person name="Wang G."/>
        </authorList>
    </citation>
    <scope>NUCLEOTIDE SEQUENCE</scope>
    <source>
        <strain evidence="2">12Hb</strain>
    </source>
</reference>